<sequence>MMYKEKEIQTLKQIPRRVREQRRDYRFWVAQLTKRNMLFRWLVPEGMLVSWQEKKIKVDNLEKAQELYDQLMGTEEEQSGREELRVQKPRRTTTWIKRRRTGRKN</sequence>
<dbReference type="EMBL" id="IACL01053725">
    <property type="protein sequence ID" value="LAB05911.1"/>
    <property type="molecule type" value="Transcribed_RNA"/>
</dbReference>
<reference evidence="2" key="1">
    <citation type="submission" date="2017-07" db="EMBL/GenBank/DDBJ databases">
        <authorList>
            <person name="Mikheyev A."/>
            <person name="Grau M."/>
        </authorList>
    </citation>
    <scope>NUCLEOTIDE SEQUENCE</scope>
    <source>
        <tissue evidence="2">Venom_gland</tissue>
    </source>
</reference>
<organism evidence="2">
    <name type="scientific">Micrurus paraensis</name>
    <dbReference type="NCBI Taxonomy" id="1970185"/>
    <lineage>
        <taxon>Eukaryota</taxon>
        <taxon>Metazoa</taxon>
        <taxon>Chordata</taxon>
        <taxon>Craniata</taxon>
        <taxon>Vertebrata</taxon>
        <taxon>Euteleostomi</taxon>
        <taxon>Lepidosauria</taxon>
        <taxon>Squamata</taxon>
        <taxon>Bifurcata</taxon>
        <taxon>Unidentata</taxon>
        <taxon>Episquamata</taxon>
        <taxon>Toxicofera</taxon>
        <taxon>Serpentes</taxon>
        <taxon>Colubroidea</taxon>
        <taxon>Elapidae</taxon>
        <taxon>Elapinae</taxon>
        <taxon>Micrurus</taxon>
    </lineage>
</organism>
<protein>
    <submittedName>
        <fullName evidence="2">Uncharacterized protein</fullName>
    </submittedName>
</protein>
<name>A0A2D4KB38_9SAUR</name>
<feature type="region of interest" description="Disordered" evidence="1">
    <location>
        <begin position="78"/>
        <end position="105"/>
    </location>
</feature>
<feature type="compositionally biased region" description="Basic residues" evidence="1">
    <location>
        <begin position="87"/>
        <end position="105"/>
    </location>
</feature>
<reference evidence="2" key="2">
    <citation type="submission" date="2017-11" db="EMBL/GenBank/DDBJ databases">
        <title>Coralsnake Venomics: Analyses of Venom Gland Transcriptomes and Proteomes of Six Brazilian Taxa.</title>
        <authorList>
            <person name="Aird S.D."/>
            <person name="Jorge da Silva N."/>
            <person name="Qiu L."/>
            <person name="Villar-Briones A."/>
            <person name="Aparecida-Saddi V."/>
            <person name="Campos-Telles M.P."/>
            <person name="Grau M."/>
            <person name="Mikheyev A.S."/>
        </authorList>
    </citation>
    <scope>NUCLEOTIDE SEQUENCE</scope>
    <source>
        <tissue evidence="2">Venom_gland</tissue>
    </source>
</reference>
<accession>A0A2D4KB38</accession>
<dbReference type="AlphaFoldDB" id="A0A2D4KB38"/>
<evidence type="ECO:0000256" key="1">
    <source>
        <dbReference type="SAM" id="MobiDB-lite"/>
    </source>
</evidence>
<proteinExistence type="predicted"/>
<evidence type="ECO:0000313" key="2">
    <source>
        <dbReference type="EMBL" id="LAB05911.1"/>
    </source>
</evidence>